<dbReference type="SUPFAM" id="SSF51430">
    <property type="entry name" value="NAD(P)-linked oxidoreductase"/>
    <property type="match status" value="1"/>
</dbReference>
<organism evidence="1 2">
    <name type="scientific">Corchorus olitorius</name>
    <dbReference type="NCBI Taxonomy" id="93759"/>
    <lineage>
        <taxon>Eukaryota</taxon>
        <taxon>Viridiplantae</taxon>
        <taxon>Streptophyta</taxon>
        <taxon>Embryophyta</taxon>
        <taxon>Tracheophyta</taxon>
        <taxon>Spermatophyta</taxon>
        <taxon>Magnoliopsida</taxon>
        <taxon>eudicotyledons</taxon>
        <taxon>Gunneridae</taxon>
        <taxon>Pentapetalae</taxon>
        <taxon>rosids</taxon>
        <taxon>malvids</taxon>
        <taxon>Malvales</taxon>
        <taxon>Malvaceae</taxon>
        <taxon>Grewioideae</taxon>
        <taxon>Apeibeae</taxon>
        <taxon>Corchorus</taxon>
    </lineage>
</organism>
<keyword evidence="2" id="KW-1185">Reference proteome</keyword>
<dbReference type="STRING" id="93759.A0A1R3KA70"/>
<dbReference type="PANTHER" id="PTHR11732">
    <property type="entry name" value="ALDO/KETO REDUCTASE"/>
    <property type="match status" value="1"/>
</dbReference>
<dbReference type="OrthoDB" id="416253at2759"/>
<reference evidence="2" key="1">
    <citation type="submission" date="2013-09" db="EMBL/GenBank/DDBJ databases">
        <title>Corchorus olitorius genome sequencing.</title>
        <authorList>
            <person name="Alam M."/>
            <person name="Haque M.S."/>
            <person name="Islam M.S."/>
            <person name="Emdad E.M."/>
            <person name="Islam M.M."/>
            <person name="Ahmed B."/>
            <person name="Halim A."/>
            <person name="Hossen Q.M.M."/>
            <person name="Hossain M.Z."/>
            <person name="Ahmed R."/>
            <person name="Khan M.M."/>
            <person name="Islam R."/>
            <person name="Rashid M.M."/>
            <person name="Khan S.A."/>
            <person name="Rahman M.S."/>
            <person name="Alam M."/>
            <person name="Yahiya A.S."/>
            <person name="Khan M.S."/>
            <person name="Azam M.S."/>
            <person name="Haque T."/>
            <person name="Lashkar M.Z.H."/>
            <person name="Akhand A.I."/>
            <person name="Morshed G."/>
            <person name="Roy S."/>
            <person name="Uddin K.S."/>
            <person name="Rabeya T."/>
            <person name="Hossain A.S."/>
            <person name="Chowdhury A."/>
            <person name="Snigdha A.R."/>
            <person name="Mortoza M.S."/>
            <person name="Matin S.A."/>
            <person name="Hoque S.M.E."/>
            <person name="Islam M.K."/>
            <person name="Roy D.K."/>
            <person name="Haider R."/>
            <person name="Moosa M.M."/>
            <person name="Elias S.M."/>
            <person name="Hasan A.M."/>
            <person name="Jahan S."/>
            <person name="Shafiuddin M."/>
            <person name="Mahmood N."/>
            <person name="Shommy N.S."/>
        </authorList>
    </citation>
    <scope>NUCLEOTIDE SEQUENCE [LARGE SCALE GENOMIC DNA]</scope>
    <source>
        <strain evidence="2">cv. O-4</strain>
    </source>
</reference>
<dbReference type="InterPro" id="IPR036812">
    <property type="entry name" value="NAD(P)_OxRdtase_dom_sf"/>
</dbReference>
<comment type="caution">
    <text evidence="1">The sequence shown here is derived from an EMBL/GenBank/DDBJ whole genome shotgun (WGS) entry which is preliminary data.</text>
</comment>
<proteinExistence type="predicted"/>
<gene>
    <name evidence="1" type="ORF">COLO4_10044</name>
</gene>
<accession>A0A1R3KA70</accession>
<dbReference type="InterPro" id="IPR020471">
    <property type="entry name" value="AKR"/>
</dbReference>
<dbReference type="Proteomes" id="UP000187203">
    <property type="component" value="Unassembled WGS sequence"/>
</dbReference>
<dbReference type="Gene3D" id="3.20.20.100">
    <property type="entry name" value="NADP-dependent oxidoreductase domain"/>
    <property type="match status" value="1"/>
</dbReference>
<protein>
    <submittedName>
        <fullName evidence="1">Uncharacterized protein</fullName>
    </submittedName>
</protein>
<dbReference type="EMBL" id="AWUE01014350">
    <property type="protein sequence ID" value="OMP03981.1"/>
    <property type="molecule type" value="Genomic_DNA"/>
</dbReference>
<sequence>MEKLANHVRYGAYVFECCQTCKIHLPIRSNKGSVGLKLEFCKSKVVHLSGYSPLGSPGTTWIKSDVLTNPILTMVAEKSGKTPAQVAIRGTSFVHETLNPYKSVEELWGGEI</sequence>
<evidence type="ECO:0000313" key="2">
    <source>
        <dbReference type="Proteomes" id="UP000187203"/>
    </source>
</evidence>
<name>A0A1R3KA70_9ROSI</name>
<dbReference type="GO" id="GO:0016491">
    <property type="term" value="F:oxidoreductase activity"/>
    <property type="evidence" value="ECO:0007669"/>
    <property type="project" value="InterPro"/>
</dbReference>
<dbReference type="AlphaFoldDB" id="A0A1R3KA70"/>
<evidence type="ECO:0000313" key="1">
    <source>
        <dbReference type="EMBL" id="OMP03981.1"/>
    </source>
</evidence>